<protein>
    <submittedName>
        <fullName evidence="2">Uncharacterized protein</fullName>
    </submittedName>
</protein>
<name>A0ABS5B053_9STRE</name>
<feature type="coiled-coil region" evidence="1">
    <location>
        <begin position="67"/>
        <end position="94"/>
    </location>
</feature>
<gene>
    <name evidence="2" type="ORF">DHL47_13025</name>
</gene>
<evidence type="ECO:0000313" key="2">
    <source>
        <dbReference type="EMBL" id="MBP2622223.1"/>
    </source>
</evidence>
<accession>A0ABS5B053</accession>
<evidence type="ECO:0000256" key="1">
    <source>
        <dbReference type="SAM" id="Coils"/>
    </source>
</evidence>
<dbReference type="EMBL" id="QFAY01000039">
    <property type="protein sequence ID" value="MBP2622223.1"/>
    <property type="molecule type" value="Genomic_DNA"/>
</dbReference>
<dbReference type="Proteomes" id="UP001519349">
    <property type="component" value="Unassembled WGS sequence"/>
</dbReference>
<organism evidence="2 3">
    <name type="scientific">Streptococcus panodentis</name>
    <dbReference type="NCBI Taxonomy" id="1581472"/>
    <lineage>
        <taxon>Bacteria</taxon>
        <taxon>Bacillati</taxon>
        <taxon>Bacillota</taxon>
        <taxon>Bacilli</taxon>
        <taxon>Lactobacillales</taxon>
        <taxon>Streptococcaceae</taxon>
        <taxon>Streptococcus</taxon>
    </lineage>
</organism>
<sequence length="317" mass="34267">MQHVQQVRQIKAEEMRYRSLIDKVDDGKALTDEEVKTLQEYEQKYPEGDLKDRIQGALGENARNKKVAAIKKEQADAKKAIDKVKQDVKNEKDKKSAIEDFLERNFPGLDEEVRNNLIGEIIDGVDNQLANNPTVVKNLEKAGLTWELVKQLKAYSLGLESPNIGIGSNMVTTNTEVVQTKNGPTLQNTSSTLFGDVGSAGLTSVLTAIDFQTQIDNGADVEDATLKTAGHFAIGMGAGKLGAAIGTALFPGPGSVAGFVSGFVIGTIVSVVTNNAFDDVYDKNIEPVVEDAKNYLLDDKKESTGSKSYLNNMGLGQ</sequence>
<proteinExistence type="predicted"/>
<comment type="caution">
    <text evidence="2">The sequence shown here is derived from an EMBL/GenBank/DDBJ whole genome shotgun (WGS) entry which is preliminary data.</text>
</comment>
<keyword evidence="1" id="KW-0175">Coiled coil</keyword>
<reference evidence="2 3" key="1">
    <citation type="submission" date="2018-05" db="EMBL/GenBank/DDBJ databases">
        <title>Draft genome sequence of Streptococcus panodentis CCUG 70867T.</title>
        <authorList>
            <person name="Salva-Serra F."/>
            <person name="Mendez V."/>
            <person name="Jaen-Luchoro D."/>
            <person name="Gonzales-Siles L."/>
            <person name="Karlsson R."/>
            <person name="Engstrom-Jakobsson H."/>
            <person name="Busquets A."/>
            <person name="Gomila M."/>
            <person name="Pineiro-Iglesias B."/>
            <person name="Bennasar-Figueras A."/>
            <person name="Seeger M."/>
            <person name="Moore E."/>
        </authorList>
    </citation>
    <scope>NUCLEOTIDE SEQUENCE [LARGE SCALE GENOMIC DNA]</scope>
    <source>
        <strain evidence="2 3">CCUG 70867</strain>
    </source>
</reference>
<keyword evidence="3" id="KW-1185">Reference proteome</keyword>
<evidence type="ECO:0000313" key="3">
    <source>
        <dbReference type="Proteomes" id="UP001519349"/>
    </source>
</evidence>